<evidence type="ECO:0000313" key="2">
    <source>
        <dbReference type="Proteomes" id="UP000094065"/>
    </source>
</evidence>
<keyword evidence="2" id="KW-1185">Reference proteome</keyword>
<evidence type="ECO:0000313" key="1">
    <source>
        <dbReference type="EMBL" id="ODN76540.1"/>
    </source>
</evidence>
<dbReference type="GeneID" id="30156513"/>
<dbReference type="EMBL" id="AWGJ01000008">
    <property type="protein sequence ID" value="ODN76540.1"/>
    <property type="molecule type" value="Genomic_DNA"/>
</dbReference>
<dbReference type="RefSeq" id="XP_018991914.1">
    <property type="nucleotide sequence ID" value="XM_019139423.1"/>
</dbReference>
<proteinExistence type="predicted"/>
<name>A0A1E3HJL5_9TREE</name>
<gene>
    <name evidence="1" type="ORF">L202_05204</name>
</gene>
<dbReference type="Proteomes" id="UP000094065">
    <property type="component" value="Unassembled WGS sequence"/>
</dbReference>
<protein>
    <submittedName>
        <fullName evidence="1">Uncharacterized protein</fullName>
    </submittedName>
</protein>
<comment type="caution">
    <text evidence="1">The sequence shown here is derived from an EMBL/GenBank/DDBJ whole genome shotgun (WGS) entry which is preliminary data.</text>
</comment>
<reference evidence="1 2" key="1">
    <citation type="submission" date="2016-06" db="EMBL/GenBank/DDBJ databases">
        <title>Evolution of pathogenesis and genome organization in the Tremellales.</title>
        <authorList>
            <person name="Cuomo C."/>
            <person name="Litvintseva A."/>
            <person name="Heitman J."/>
            <person name="Chen Y."/>
            <person name="Sun S."/>
            <person name="Springer D."/>
            <person name="Dromer F."/>
            <person name="Young S."/>
            <person name="Zeng Q."/>
            <person name="Chapman S."/>
            <person name="Gujja S."/>
            <person name="Saif S."/>
            <person name="Birren B."/>
        </authorList>
    </citation>
    <scope>NUCLEOTIDE SEQUENCE [LARGE SCALE GENOMIC DNA]</scope>
    <source>
        <strain evidence="1 2">CBS 6039</strain>
    </source>
</reference>
<dbReference type="AlphaFoldDB" id="A0A1E3HJL5"/>
<sequence>MTSIWRRKRKSAAGPSFPQIMRLWRYLTYNPFPSSPQRLPEDVMYVLLGHVGATFVRVSRSFHKRLIPFLYTSPTLTQWNIFGFFYPLCFYDHTIHKMDDDERERWWQGDLADKKSAVARRLAMPGHVQRVSFEDHVAARLCGFALSGFLAQGLDSPPMKWYGHTSSSQDHSSPARRLLFYGRALTIVHLSHKFLGGLVWSDLHDHDRRVQIFESMLGPFGALSIQQPEYLRGPDGFHYLYVPIYLAPICQRVKPLLLVINDYNNINLARILSPSQRGIAIRLGGSTVSWSIAQTDEVVEFLSQHMKLTREPLFYIIYNFLMDEASYDHSNGERVRNLILNRAFEAASQSPQERIVRLEVIMQSPQSDTVTAERMRYDLVELMKKG</sequence>
<accession>A0A1E3HJL5</accession>
<organism evidence="1 2">
    <name type="scientific">Cryptococcus amylolentus CBS 6039</name>
    <dbReference type="NCBI Taxonomy" id="1295533"/>
    <lineage>
        <taxon>Eukaryota</taxon>
        <taxon>Fungi</taxon>
        <taxon>Dikarya</taxon>
        <taxon>Basidiomycota</taxon>
        <taxon>Agaricomycotina</taxon>
        <taxon>Tremellomycetes</taxon>
        <taxon>Tremellales</taxon>
        <taxon>Cryptococcaceae</taxon>
        <taxon>Cryptococcus</taxon>
    </lineage>
</organism>